<reference evidence="1" key="2">
    <citation type="journal article" date="2015" name="Data Brief">
        <title>Shoot transcriptome of the giant reed, Arundo donax.</title>
        <authorList>
            <person name="Barrero R.A."/>
            <person name="Guerrero F.D."/>
            <person name="Moolhuijzen P."/>
            <person name="Goolsby J.A."/>
            <person name="Tidwell J."/>
            <person name="Bellgard S.E."/>
            <person name="Bellgard M.I."/>
        </authorList>
    </citation>
    <scope>NUCLEOTIDE SEQUENCE</scope>
    <source>
        <tissue evidence="1">Shoot tissue taken approximately 20 cm above the soil surface</tissue>
    </source>
</reference>
<dbReference type="EMBL" id="GBRH01267973">
    <property type="protein sequence ID" value="JAD29922.1"/>
    <property type="molecule type" value="Transcribed_RNA"/>
</dbReference>
<accession>A0A0A8Z501</accession>
<protein>
    <submittedName>
        <fullName evidence="1">Uncharacterized protein</fullName>
    </submittedName>
</protein>
<sequence length="23" mass="2598">MFCFVCLLSSPLEFLVCCPIVHP</sequence>
<evidence type="ECO:0000313" key="1">
    <source>
        <dbReference type="EMBL" id="JAD29922.1"/>
    </source>
</evidence>
<name>A0A0A8Z501_ARUDO</name>
<organism evidence="1">
    <name type="scientific">Arundo donax</name>
    <name type="common">Giant reed</name>
    <name type="synonym">Donax arundinaceus</name>
    <dbReference type="NCBI Taxonomy" id="35708"/>
    <lineage>
        <taxon>Eukaryota</taxon>
        <taxon>Viridiplantae</taxon>
        <taxon>Streptophyta</taxon>
        <taxon>Embryophyta</taxon>
        <taxon>Tracheophyta</taxon>
        <taxon>Spermatophyta</taxon>
        <taxon>Magnoliopsida</taxon>
        <taxon>Liliopsida</taxon>
        <taxon>Poales</taxon>
        <taxon>Poaceae</taxon>
        <taxon>PACMAD clade</taxon>
        <taxon>Arundinoideae</taxon>
        <taxon>Arundineae</taxon>
        <taxon>Arundo</taxon>
    </lineage>
</organism>
<dbReference type="AlphaFoldDB" id="A0A0A8Z501"/>
<reference evidence="1" key="1">
    <citation type="submission" date="2014-09" db="EMBL/GenBank/DDBJ databases">
        <authorList>
            <person name="Magalhaes I.L.F."/>
            <person name="Oliveira U."/>
            <person name="Santos F.R."/>
            <person name="Vidigal T.H.D.A."/>
            <person name="Brescovit A.D."/>
            <person name="Santos A.J."/>
        </authorList>
    </citation>
    <scope>NUCLEOTIDE SEQUENCE</scope>
    <source>
        <tissue evidence="1">Shoot tissue taken approximately 20 cm above the soil surface</tissue>
    </source>
</reference>
<proteinExistence type="predicted"/>